<evidence type="ECO:0000256" key="1">
    <source>
        <dbReference type="ARBA" id="ARBA00005199"/>
    </source>
</evidence>
<comment type="pathway">
    <text evidence="1 9">Glycan biosynthesis; trehalose biosynthesis.</text>
</comment>
<dbReference type="Gene3D" id="3.40.50.2000">
    <property type="entry name" value="Glycogen Phosphorylase B"/>
    <property type="match status" value="2"/>
</dbReference>
<evidence type="ECO:0000256" key="7">
    <source>
        <dbReference type="ARBA" id="ARBA00022679"/>
    </source>
</evidence>
<name>A0ABV7XB99_9SPHN</name>
<comment type="catalytic activity">
    <reaction evidence="8 9">
        <text>D-glucose 6-phosphate + UDP-alpha-D-glucose = alpha,alpha-trehalose 6-phosphate + UDP + H(+)</text>
        <dbReference type="Rhea" id="RHEA:18889"/>
        <dbReference type="ChEBI" id="CHEBI:15378"/>
        <dbReference type="ChEBI" id="CHEBI:58223"/>
        <dbReference type="ChEBI" id="CHEBI:58429"/>
        <dbReference type="ChEBI" id="CHEBI:58885"/>
        <dbReference type="ChEBI" id="CHEBI:61548"/>
        <dbReference type="EC" id="2.4.1.15"/>
    </reaction>
</comment>
<dbReference type="RefSeq" id="WP_380857796.1">
    <property type="nucleotide sequence ID" value="NZ_JBHRXV010000003.1"/>
</dbReference>
<dbReference type="GO" id="GO:0003825">
    <property type="term" value="F:alpha,alpha-trehalose-phosphate synthase (UDP-forming) activity"/>
    <property type="evidence" value="ECO:0007669"/>
    <property type="project" value="UniProtKB-EC"/>
</dbReference>
<dbReference type="PANTHER" id="PTHR10788">
    <property type="entry name" value="TREHALOSE-6-PHOSPHATE SYNTHASE"/>
    <property type="match status" value="1"/>
</dbReference>
<accession>A0ABV7XB99</accession>
<evidence type="ECO:0000256" key="6">
    <source>
        <dbReference type="ARBA" id="ARBA00022676"/>
    </source>
</evidence>
<comment type="caution">
    <text evidence="10">The sequence shown here is derived from an EMBL/GenBank/DDBJ whole genome shotgun (WGS) entry which is preliminary data.</text>
</comment>
<dbReference type="CDD" id="cd03788">
    <property type="entry name" value="GT20_TPS"/>
    <property type="match status" value="1"/>
</dbReference>
<dbReference type="PANTHER" id="PTHR10788:SF106">
    <property type="entry name" value="BCDNA.GH08860"/>
    <property type="match status" value="1"/>
</dbReference>
<protein>
    <recommendedName>
        <fullName evidence="5 9">Trehalose-6-phosphate synthase</fullName>
        <ecNumber evidence="4 9">2.4.1.15</ecNumber>
    </recommendedName>
    <alternativeName>
        <fullName evidence="9">Osmoregulatory trehalose synthesis protein A</fullName>
    </alternativeName>
    <alternativeName>
        <fullName evidence="9">UDP-glucose-glucosephosphate glucosyltransferase</fullName>
    </alternativeName>
</protein>
<dbReference type="EC" id="2.4.1.15" evidence="4 9"/>
<evidence type="ECO:0000256" key="5">
    <source>
        <dbReference type="ARBA" id="ARBA00018539"/>
    </source>
</evidence>
<keyword evidence="6 9" id="KW-0328">Glycosyltransferase</keyword>
<dbReference type="EMBL" id="JBHRXV010000003">
    <property type="protein sequence ID" value="MFC3711929.1"/>
    <property type="molecule type" value="Genomic_DNA"/>
</dbReference>
<dbReference type="NCBIfam" id="TIGR02400">
    <property type="entry name" value="trehalose_OtsA"/>
    <property type="match status" value="1"/>
</dbReference>
<evidence type="ECO:0000256" key="9">
    <source>
        <dbReference type="RuleBase" id="RU362045"/>
    </source>
</evidence>
<dbReference type="Proteomes" id="UP001595615">
    <property type="component" value="Unassembled WGS sequence"/>
</dbReference>
<evidence type="ECO:0000256" key="2">
    <source>
        <dbReference type="ARBA" id="ARBA00008799"/>
    </source>
</evidence>
<evidence type="ECO:0000256" key="8">
    <source>
        <dbReference type="ARBA" id="ARBA00048039"/>
    </source>
</evidence>
<dbReference type="InterPro" id="IPR001830">
    <property type="entry name" value="Glyco_trans_20"/>
</dbReference>
<gene>
    <name evidence="10" type="primary">otsA</name>
    <name evidence="10" type="ORF">ACFOMD_05070</name>
</gene>
<keyword evidence="7 9" id="KW-0808">Transferase</keyword>
<dbReference type="Pfam" id="PF00982">
    <property type="entry name" value="Glyco_transf_20"/>
    <property type="match status" value="1"/>
</dbReference>
<comment type="function">
    <text evidence="9">Probably involved in the osmoprotection via the biosynthesis of trehalose. Catalyzes the transfer of glucose from UDP-alpha-D-glucose (UDP-Glc) to D-glucose 6-phosphate (Glc-6-P) to form trehalose-6-phosphate. Acts with retention of the anomeric configuration of the UDP-sugar donor.</text>
</comment>
<evidence type="ECO:0000256" key="4">
    <source>
        <dbReference type="ARBA" id="ARBA00012538"/>
    </source>
</evidence>
<comment type="subunit">
    <text evidence="3 9">Homotetramer.</text>
</comment>
<proteinExistence type="inferred from homology"/>
<comment type="similarity">
    <text evidence="2 9">Belongs to the glycosyltransferase 20 family.</text>
</comment>
<dbReference type="InterPro" id="IPR012766">
    <property type="entry name" value="Trehalose_OtsA"/>
</dbReference>
<keyword evidence="11" id="KW-1185">Reference proteome</keyword>
<organism evidence="10 11">
    <name type="scientific">Sphingoaurantiacus capsulatus</name>
    <dbReference type="NCBI Taxonomy" id="1771310"/>
    <lineage>
        <taxon>Bacteria</taxon>
        <taxon>Pseudomonadati</taxon>
        <taxon>Pseudomonadota</taxon>
        <taxon>Alphaproteobacteria</taxon>
        <taxon>Sphingomonadales</taxon>
        <taxon>Sphingosinicellaceae</taxon>
        <taxon>Sphingoaurantiacus</taxon>
    </lineage>
</organism>
<evidence type="ECO:0000313" key="10">
    <source>
        <dbReference type="EMBL" id="MFC3711929.1"/>
    </source>
</evidence>
<evidence type="ECO:0000256" key="3">
    <source>
        <dbReference type="ARBA" id="ARBA00011881"/>
    </source>
</evidence>
<evidence type="ECO:0000313" key="11">
    <source>
        <dbReference type="Proteomes" id="UP001595615"/>
    </source>
</evidence>
<reference evidence="11" key="1">
    <citation type="journal article" date="2019" name="Int. J. Syst. Evol. Microbiol.">
        <title>The Global Catalogue of Microorganisms (GCM) 10K type strain sequencing project: providing services to taxonomists for standard genome sequencing and annotation.</title>
        <authorList>
            <consortium name="The Broad Institute Genomics Platform"/>
            <consortium name="The Broad Institute Genome Sequencing Center for Infectious Disease"/>
            <person name="Wu L."/>
            <person name="Ma J."/>
        </authorList>
    </citation>
    <scope>NUCLEOTIDE SEQUENCE [LARGE SCALE GENOMIC DNA]</scope>
    <source>
        <strain evidence="11">KCTC 42644</strain>
    </source>
</reference>
<dbReference type="SUPFAM" id="SSF53756">
    <property type="entry name" value="UDP-Glycosyltransferase/glycogen phosphorylase"/>
    <property type="match status" value="1"/>
</dbReference>
<sequence>MTRLIVVSNRVTPPTADATGSQGGLAVAIGEALRENGGVWFGWSGQRVPEFTGQVNLQRAGGVTTATVDLEEQDVDEYYNGYANKTLWPLFHYRIDLTEYDRSFDAGYARVNQRFADTLLPIIQPDDIIWVHDYHLIPLARELRARGVTNRIGFFLHIPWPPMRLLATLPRHKELVSGLFDYDLVGFQTHEWLEAFCDYFQREADAEVGDGVMSAFGRTVRIGAFPIGIDAGAFKEAAKSAEALAARERMRESIAGRQMIVGVDRLDYSKGLEERFLGYERFLADNPERCQEVFLLQIAPPTRSEIGSYQEIRNKLDALSGRINGAYAEVDWVPLRYVNRGYPRAVLAGIYRTARLGLVTPLRDGMNLVAKEYVAAQDPADPGVLVLSQFAGAALQMPEALLVNPFSQEEIAEAIAEGLGMRKAERIRRWEALMHNVESCDVRRWRDDFVAALEAARLPVAMRPPANGGQAAA</sequence>